<dbReference type="AlphaFoldDB" id="A0A2U1B9U6"/>
<dbReference type="GeneID" id="78293814"/>
<evidence type="ECO:0000313" key="7">
    <source>
        <dbReference type="Proteomes" id="UP000245959"/>
    </source>
</evidence>
<proteinExistence type="predicted"/>
<dbReference type="InterPro" id="IPR010982">
    <property type="entry name" value="Lambda_DNA-bd_dom_sf"/>
</dbReference>
<dbReference type="PROSITE" id="PS50932">
    <property type="entry name" value="HTH_LACI_2"/>
    <property type="match status" value="1"/>
</dbReference>
<evidence type="ECO:0000256" key="3">
    <source>
        <dbReference type="ARBA" id="ARBA00023125"/>
    </source>
</evidence>
<keyword evidence="4" id="KW-0804">Transcription</keyword>
<dbReference type="Pfam" id="PF13377">
    <property type="entry name" value="Peripla_BP_3"/>
    <property type="match status" value="1"/>
</dbReference>
<evidence type="ECO:0000256" key="2">
    <source>
        <dbReference type="ARBA" id="ARBA00023015"/>
    </source>
</evidence>
<evidence type="ECO:0000259" key="5">
    <source>
        <dbReference type="PROSITE" id="PS50932"/>
    </source>
</evidence>
<dbReference type="PANTHER" id="PTHR30146">
    <property type="entry name" value="LACI-RELATED TRANSCRIPTIONAL REPRESSOR"/>
    <property type="match status" value="1"/>
</dbReference>
<protein>
    <submittedName>
        <fullName evidence="6">LacI family transcriptional regulator</fullName>
    </submittedName>
</protein>
<dbReference type="InterPro" id="IPR028082">
    <property type="entry name" value="Peripla_BP_I"/>
</dbReference>
<accession>A0A2U1B9U6</accession>
<dbReference type="PANTHER" id="PTHR30146:SF148">
    <property type="entry name" value="HTH-TYPE TRANSCRIPTIONAL REPRESSOR PURR-RELATED"/>
    <property type="match status" value="1"/>
</dbReference>
<name>A0A2U1B9U6_9BACT</name>
<dbReference type="Gene3D" id="1.10.260.40">
    <property type="entry name" value="lambda repressor-like DNA-binding domains"/>
    <property type="match status" value="1"/>
</dbReference>
<reference evidence="6 7" key="1">
    <citation type="submission" date="2018-04" db="EMBL/GenBank/DDBJ databases">
        <title>Genomic Encyclopedia of Type Strains, Phase IV (KMG-IV): sequencing the most valuable type-strain genomes for metagenomic binning, comparative biology and taxonomic classification.</title>
        <authorList>
            <person name="Goeker M."/>
        </authorList>
    </citation>
    <scope>NUCLEOTIDE SEQUENCE [LARGE SCALE GENOMIC DNA]</scope>
    <source>
        <strain evidence="6 7">DSM 14823</strain>
    </source>
</reference>
<evidence type="ECO:0000256" key="1">
    <source>
        <dbReference type="ARBA" id="ARBA00022491"/>
    </source>
</evidence>
<dbReference type="CDD" id="cd06267">
    <property type="entry name" value="PBP1_LacI_sugar_binding-like"/>
    <property type="match status" value="1"/>
</dbReference>
<organism evidence="6 7">
    <name type="scientific">Victivallis vadensis</name>
    <dbReference type="NCBI Taxonomy" id="172901"/>
    <lineage>
        <taxon>Bacteria</taxon>
        <taxon>Pseudomonadati</taxon>
        <taxon>Lentisphaerota</taxon>
        <taxon>Lentisphaeria</taxon>
        <taxon>Victivallales</taxon>
        <taxon>Victivallaceae</taxon>
        <taxon>Victivallis</taxon>
    </lineage>
</organism>
<dbReference type="SUPFAM" id="SSF47413">
    <property type="entry name" value="lambda repressor-like DNA-binding domains"/>
    <property type="match status" value="1"/>
</dbReference>
<dbReference type="EMBL" id="QEKH01000002">
    <property type="protein sequence ID" value="PVY45454.1"/>
    <property type="molecule type" value="Genomic_DNA"/>
</dbReference>
<dbReference type="InterPro" id="IPR046335">
    <property type="entry name" value="LacI/GalR-like_sensor"/>
</dbReference>
<dbReference type="InterPro" id="IPR000843">
    <property type="entry name" value="HTH_LacI"/>
</dbReference>
<dbReference type="GO" id="GO:0000976">
    <property type="term" value="F:transcription cis-regulatory region binding"/>
    <property type="evidence" value="ECO:0007669"/>
    <property type="project" value="TreeGrafter"/>
</dbReference>
<dbReference type="CDD" id="cd01392">
    <property type="entry name" value="HTH_LacI"/>
    <property type="match status" value="1"/>
</dbReference>
<dbReference type="Gene3D" id="3.40.50.2300">
    <property type="match status" value="2"/>
</dbReference>
<comment type="caution">
    <text evidence="6">The sequence shown here is derived from an EMBL/GenBank/DDBJ whole genome shotgun (WGS) entry which is preliminary data.</text>
</comment>
<keyword evidence="1" id="KW-0678">Repressor</keyword>
<dbReference type="SUPFAM" id="SSF53822">
    <property type="entry name" value="Periplasmic binding protein-like I"/>
    <property type="match status" value="1"/>
</dbReference>
<dbReference type="SMART" id="SM00354">
    <property type="entry name" value="HTH_LACI"/>
    <property type="match status" value="1"/>
</dbReference>
<keyword evidence="2" id="KW-0805">Transcription regulation</keyword>
<evidence type="ECO:0000256" key="4">
    <source>
        <dbReference type="ARBA" id="ARBA00023163"/>
    </source>
</evidence>
<evidence type="ECO:0000313" key="6">
    <source>
        <dbReference type="EMBL" id="PVY45454.1"/>
    </source>
</evidence>
<dbReference type="RefSeq" id="WP_165832762.1">
    <property type="nucleotide sequence ID" value="NZ_CABMMC010000171.1"/>
</dbReference>
<feature type="domain" description="HTH lacI-type" evidence="5">
    <location>
        <begin position="3"/>
        <end position="57"/>
    </location>
</feature>
<dbReference type="GO" id="GO:0003700">
    <property type="term" value="F:DNA-binding transcription factor activity"/>
    <property type="evidence" value="ECO:0007669"/>
    <property type="project" value="TreeGrafter"/>
</dbReference>
<gene>
    <name evidence="6" type="ORF">C8D82_10224</name>
</gene>
<sequence>MAATLKDVAEKAGVSIRTTGRALRGDGPVRREVAERVLAAAHALNYVPNAAARNLKQRSSRIVGLITGQTFGSEVGQRRVRLLEEAMRAEGRYTLLGALPSSCGDLDALLREWSGLVEFILFLAWPPTWDPAMLKNYPMRFIFIDCAPDAEEFDRLLTDRASGVEAAVDALIRQGARRIAHVAAGSAVGRASGFEQAVRRAGLPVESFTVRCRALELQDGYRAGDELVKLKADAAFFDTDRMALGFYRYAHEHGLRIPRDILVAGFDNDSAGSFAIPALTTVAHPDHETVKAAVDILTCSEPQRPESMILPTRLLERESSRNQ</sequence>
<keyword evidence="7" id="KW-1185">Reference proteome</keyword>
<keyword evidence="3" id="KW-0238">DNA-binding</keyword>
<dbReference type="Proteomes" id="UP000245959">
    <property type="component" value="Unassembled WGS sequence"/>
</dbReference>
<dbReference type="Pfam" id="PF00356">
    <property type="entry name" value="LacI"/>
    <property type="match status" value="1"/>
</dbReference>